<name>A0A0C5BS51_9MICO</name>
<dbReference type="EMBL" id="PSWU01000007">
    <property type="protein sequence ID" value="PPI15148.1"/>
    <property type="molecule type" value="Genomic_DNA"/>
</dbReference>
<dbReference type="GO" id="GO:0016020">
    <property type="term" value="C:membrane"/>
    <property type="evidence" value="ECO:0007669"/>
    <property type="project" value="InterPro"/>
</dbReference>
<protein>
    <recommendedName>
        <fullName evidence="5">Phosphocarrier protein HPr</fullName>
        <ecNumber evidence="4">2.7.1.121</ecNumber>
    </recommendedName>
</protein>
<evidence type="ECO:0000259" key="8">
    <source>
        <dbReference type="PROSITE" id="PS51096"/>
    </source>
</evidence>
<dbReference type="GO" id="GO:0019563">
    <property type="term" value="P:glycerol catabolic process"/>
    <property type="evidence" value="ECO:0007669"/>
    <property type="project" value="InterPro"/>
</dbReference>
<dbReference type="Pfam" id="PF03610">
    <property type="entry name" value="EIIA-man"/>
    <property type="match status" value="1"/>
</dbReference>
<dbReference type="AlphaFoldDB" id="A0A0C5BS51"/>
<keyword evidence="12" id="KW-1185">Reference proteome</keyword>
<feature type="domain" description="PTS EIIA type-4" evidence="8">
    <location>
        <begin position="2"/>
        <end position="135"/>
    </location>
</feature>
<evidence type="ECO:0000313" key="10">
    <source>
        <dbReference type="EMBL" id="KKM44685.1"/>
    </source>
</evidence>
<evidence type="ECO:0000313" key="11">
    <source>
        <dbReference type="EMBL" id="PPI15148.1"/>
    </source>
</evidence>
<dbReference type="InterPro" id="IPR000032">
    <property type="entry name" value="HPr-like"/>
</dbReference>
<gene>
    <name evidence="11" type="ORF">C5C51_04905</name>
    <name evidence="10" type="ORF">VT73_09305</name>
</gene>
<dbReference type="Proteomes" id="UP000052979">
    <property type="component" value="Unassembled WGS sequence"/>
</dbReference>
<dbReference type="SUPFAM" id="SSF53062">
    <property type="entry name" value="PTS system fructose IIA component-like"/>
    <property type="match status" value="1"/>
</dbReference>
<dbReference type="KEGG" id="rtc:APU90_01340"/>
<dbReference type="SUPFAM" id="SSF55594">
    <property type="entry name" value="HPr-like"/>
    <property type="match status" value="1"/>
</dbReference>
<comment type="caution">
    <text evidence="10">The sequence shown here is derived from an EMBL/GenBank/DDBJ whole genome shotgun (WGS) entry which is preliminary data.</text>
</comment>
<dbReference type="Gene3D" id="3.40.50.510">
    <property type="entry name" value="Phosphotransferase system, mannose-type IIA component"/>
    <property type="match status" value="1"/>
</dbReference>
<feature type="domain" description="HPr" evidence="9">
    <location>
        <begin position="140"/>
        <end position="223"/>
    </location>
</feature>
<dbReference type="Gene3D" id="3.30.1340.10">
    <property type="entry name" value="HPr-like"/>
    <property type="match status" value="1"/>
</dbReference>
<comment type="catalytic activity">
    <reaction evidence="1">
        <text>dihydroxyacetone + phosphoenolpyruvate = dihydroxyacetone phosphate + pyruvate</text>
        <dbReference type="Rhea" id="RHEA:18381"/>
        <dbReference type="ChEBI" id="CHEBI:15361"/>
        <dbReference type="ChEBI" id="CHEBI:16016"/>
        <dbReference type="ChEBI" id="CHEBI:57642"/>
        <dbReference type="ChEBI" id="CHEBI:58702"/>
        <dbReference type="EC" id="2.7.1.121"/>
    </reaction>
</comment>
<proteinExistence type="predicted"/>
<dbReference type="InterPro" id="IPR039643">
    <property type="entry name" value="DhaM"/>
</dbReference>
<evidence type="ECO:0000256" key="5">
    <source>
        <dbReference type="ARBA" id="ARBA00020422"/>
    </source>
</evidence>
<dbReference type="PROSITE" id="PS51096">
    <property type="entry name" value="PTS_EIIA_TYPE_4"/>
    <property type="match status" value="1"/>
</dbReference>
<dbReference type="InterPro" id="IPR004701">
    <property type="entry name" value="PTS_EIIA_man-typ"/>
</dbReference>
<evidence type="ECO:0000256" key="1">
    <source>
        <dbReference type="ARBA" id="ARBA00001113"/>
    </source>
</evidence>
<organism evidence="10 12">
    <name type="scientific">Rathayibacter toxicus</name>
    <dbReference type="NCBI Taxonomy" id="145458"/>
    <lineage>
        <taxon>Bacteria</taxon>
        <taxon>Bacillati</taxon>
        <taxon>Actinomycetota</taxon>
        <taxon>Actinomycetes</taxon>
        <taxon>Micrococcales</taxon>
        <taxon>Microbacteriaceae</taxon>
        <taxon>Rathayibacter</taxon>
    </lineage>
</organism>
<dbReference type="NCBIfam" id="TIGR02364">
    <property type="entry name" value="dha_pts"/>
    <property type="match status" value="1"/>
</dbReference>
<dbReference type="GO" id="GO:0047324">
    <property type="term" value="F:phosphoenolpyruvate-glycerone phosphotransferase activity"/>
    <property type="evidence" value="ECO:0007669"/>
    <property type="project" value="UniProtKB-EC"/>
</dbReference>
<dbReference type="InterPro" id="IPR001020">
    <property type="entry name" value="PTS_HPr_His_P_site"/>
</dbReference>
<dbReference type="OrthoDB" id="350754at2"/>
<dbReference type="RefSeq" id="WP_027691938.1">
    <property type="nucleotide sequence ID" value="NZ_CP010848.1"/>
</dbReference>
<comment type="function">
    <text evidence="3">General (non sugar-specific) component of the phosphoenolpyruvate-dependent sugar phosphotransferase system (sugar PTS). This major carbohydrate active-transport system catalyzes the phosphorylation of incoming sugar substrates concomitantly with their translocation across the cell membrane. The phosphoryl group from phosphoenolpyruvate (PEP) is transferred to the phosphoryl carrier protein HPr by enzyme I. Phospho-HPr then transfers it to the PTS EIIA domain.</text>
</comment>
<dbReference type="PRINTS" id="PR00107">
    <property type="entry name" value="PHOSPHOCPHPR"/>
</dbReference>
<dbReference type="EC" id="2.7.1.121" evidence="4"/>
<comment type="function">
    <text evidence="2">Component of the dihydroxyacetone kinase complex, which is responsible for the phosphoenolpyruvate (PEP)-dependent phosphorylation of dihydroxyacetone. DhaM serves as the phosphoryl donor. Is phosphorylated by phosphoenolpyruvate in an EI- and HPr-dependent reaction, and a phosphorelay system on histidine residues finally leads to phosphoryl transfer to DhaL and dihydroxyacetone.</text>
</comment>
<dbReference type="eggNOG" id="COG3412">
    <property type="taxonomic scope" value="Bacteria"/>
</dbReference>
<keyword evidence="6" id="KW-0808">Transferase</keyword>
<evidence type="ECO:0000313" key="12">
    <source>
        <dbReference type="Proteomes" id="UP000052979"/>
    </source>
</evidence>
<evidence type="ECO:0000256" key="7">
    <source>
        <dbReference type="ARBA" id="ARBA00046577"/>
    </source>
</evidence>
<dbReference type="PROSITE" id="PS00369">
    <property type="entry name" value="PTS_HPR_HIS"/>
    <property type="match status" value="1"/>
</dbReference>
<dbReference type="PATRIC" id="fig|145458.7.peg.1180"/>
<dbReference type="InterPro" id="IPR012844">
    <property type="entry name" value="DhaM_N"/>
</dbReference>
<dbReference type="PROSITE" id="PS51350">
    <property type="entry name" value="PTS_HPR_DOM"/>
    <property type="match status" value="1"/>
</dbReference>
<dbReference type="STRING" id="145458.APU90_01340"/>
<dbReference type="CDD" id="cd00367">
    <property type="entry name" value="PTS-HPr_like"/>
    <property type="match status" value="1"/>
</dbReference>
<reference evidence="11 13" key="2">
    <citation type="submission" date="2018-02" db="EMBL/GenBank/DDBJ databases">
        <title>Bacteriophage NCPPB3778 and a type I-E CRISPR drive the evolution of the US Biological Select Agent, Rathayibacter toxicus.</title>
        <authorList>
            <person name="Davis E.W.II."/>
            <person name="Tabima J.F."/>
            <person name="Weisberg A.J."/>
            <person name="Lopes L.D."/>
            <person name="Wiseman M.S."/>
            <person name="Wiseman M.S."/>
            <person name="Pupko T."/>
            <person name="Belcher M.S."/>
            <person name="Sechler A.J."/>
            <person name="Tancos M.A."/>
            <person name="Schroeder B.K."/>
            <person name="Murray T.D."/>
            <person name="Luster D.G."/>
            <person name="Schneider W.L."/>
            <person name="Rogers E."/>
            <person name="Andreote F.D."/>
            <person name="Grunwald N.J."/>
            <person name="Putnam M.L."/>
            <person name="Chang J.H."/>
        </authorList>
    </citation>
    <scope>NUCLEOTIDE SEQUENCE [LARGE SCALE GENOMIC DNA]</scope>
    <source>
        <strain evidence="11 13">FH99</strain>
    </source>
</reference>
<dbReference type="eggNOG" id="COG1925">
    <property type="taxonomic scope" value="Bacteria"/>
</dbReference>
<accession>A0A0C5BS51</accession>
<sequence>MSVGLVLVSHSATLAEGLVEFAAQMAPHVALVPAGGTESGGIGTSVDRITGALAIANSGEGVVVLCDLGSAILAAEMAAEFLSDAEREQTRIVDAPLVEGAIAAAVAAEAGAGLAEVVATAESACSAAGAGKEQPVTGVEVRRSATLINPNGLHARPAADFVTLASRFNARILANGKDATSLLAVMSLGLDRGNQVLLSATGAEAEEAVARLAALIESGFGEVMSGERPVW</sequence>
<dbReference type="InterPro" id="IPR035895">
    <property type="entry name" value="HPr-like_sf"/>
</dbReference>
<evidence type="ECO:0000256" key="6">
    <source>
        <dbReference type="ARBA" id="ARBA00022679"/>
    </source>
</evidence>
<evidence type="ECO:0000256" key="3">
    <source>
        <dbReference type="ARBA" id="ARBA00003681"/>
    </source>
</evidence>
<dbReference type="PANTHER" id="PTHR38594">
    <property type="entry name" value="PEP-DEPENDENT DIHYDROXYACETONE KINASE, PHOSPHORYL DONOR SUBUNIT DHAM"/>
    <property type="match status" value="1"/>
</dbReference>
<dbReference type="EMBL" id="LBFI01000053">
    <property type="protein sequence ID" value="KKM44685.1"/>
    <property type="molecule type" value="Genomic_DNA"/>
</dbReference>
<reference evidence="10 12" key="1">
    <citation type="submission" date="2015-04" db="EMBL/GenBank/DDBJ databases">
        <title>Draft genome sequence of Rathayibacter toxicus strain FH-142 (AKA 70134 or CS 32), a Western Australian isolate.</title>
        <authorList>
            <consortium name="Consortium for Microbial Forensics and Genomics (microFORGE)"/>
            <person name="Knight B.M."/>
            <person name="Roberts D.P."/>
            <person name="Lin D."/>
            <person name="Hari K."/>
            <person name="Fletcher J."/>
            <person name="Melcher U."/>
            <person name="Blagden T."/>
            <person name="Luster D.G."/>
            <person name="Sechler A.J."/>
            <person name="Schneider W.L."/>
            <person name="Winegar R.A."/>
        </authorList>
    </citation>
    <scope>NUCLEOTIDE SEQUENCE [LARGE SCALE GENOMIC DNA]</scope>
    <source>
        <strain evidence="10 12">FH142</strain>
    </source>
</reference>
<dbReference type="Proteomes" id="UP000237966">
    <property type="component" value="Unassembled WGS sequence"/>
</dbReference>
<dbReference type="InterPro" id="IPR036662">
    <property type="entry name" value="PTS_EIIA_man-typ_sf"/>
</dbReference>
<evidence type="ECO:0000256" key="2">
    <source>
        <dbReference type="ARBA" id="ARBA00002788"/>
    </source>
</evidence>
<dbReference type="GeneID" id="93667332"/>
<dbReference type="KEGG" id="rtx:TI83_05135"/>
<dbReference type="Pfam" id="PF00381">
    <property type="entry name" value="PTS-HPr"/>
    <property type="match status" value="1"/>
</dbReference>
<dbReference type="GO" id="GO:0009401">
    <property type="term" value="P:phosphoenolpyruvate-dependent sugar phosphotransferase system"/>
    <property type="evidence" value="ECO:0007669"/>
    <property type="project" value="InterPro"/>
</dbReference>
<evidence type="ECO:0000259" key="9">
    <source>
        <dbReference type="PROSITE" id="PS51350"/>
    </source>
</evidence>
<dbReference type="PANTHER" id="PTHR38594:SF1">
    <property type="entry name" value="PEP-DEPENDENT DIHYDROXYACETONE KINASE, PHOSPHORYL DONOR SUBUNIT DHAM"/>
    <property type="match status" value="1"/>
</dbReference>
<dbReference type="NCBIfam" id="TIGR01003">
    <property type="entry name" value="PTS_HPr_family"/>
    <property type="match status" value="1"/>
</dbReference>
<comment type="subunit">
    <text evidence="7">Homodimer. The dihydroxyacetone kinase complex is composed of a homodimer of DhaM, a homodimer of DhaK and the subunit DhaL.</text>
</comment>
<evidence type="ECO:0000313" key="13">
    <source>
        <dbReference type="Proteomes" id="UP000237966"/>
    </source>
</evidence>
<evidence type="ECO:0000256" key="4">
    <source>
        <dbReference type="ARBA" id="ARBA00012095"/>
    </source>
</evidence>